<dbReference type="GO" id="GO:0009341">
    <property type="term" value="C:beta-galactosidase complex"/>
    <property type="evidence" value="ECO:0007669"/>
    <property type="project" value="InterPro"/>
</dbReference>
<feature type="domain" description="Glycoside hydrolase family 42 N-terminal" evidence="8">
    <location>
        <begin position="9"/>
        <end position="384"/>
    </location>
</feature>
<evidence type="ECO:0000256" key="1">
    <source>
        <dbReference type="ARBA" id="ARBA00001412"/>
    </source>
</evidence>
<evidence type="ECO:0000259" key="9">
    <source>
        <dbReference type="Pfam" id="PF08532"/>
    </source>
</evidence>
<dbReference type="Pfam" id="PF02449">
    <property type="entry name" value="Glyco_hydro_42"/>
    <property type="match status" value="1"/>
</dbReference>
<evidence type="ECO:0000313" key="11">
    <source>
        <dbReference type="Proteomes" id="UP000193244"/>
    </source>
</evidence>
<comment type="similarity">
    <text evidence="2">Belongs to the glycosyl hydrolase 42 family.</text>
</comment>
<evidence type="ECO:0000256" key="6">
    <source>
        <dbReference type="ARBA" id="ARBA00022833"/>
    </source>
</evidence>
<dbReference type="InterPro" id="IPR013529">
    <property type="entry name" value="Glyco_hydro_42_N"/>
</dbReference>
<evidence type="ECO:0000256" key="4">
    <source>
        <dbReference type="ARBA" id="ARBA00022723"/>
    </source>
</evidence>
<dbReference type="PANTHER" id="PTHR36447">
    <property type="entry name" value="BETA-GALACTOSIDASE GANA"/>
    <property type="match status" value="1"/>
</dbReference>
<feature type="domain" description="Beta-galactosidase trimerisation" evidence="9">
    <location>
        <begin position="482"/>
        <end position="629"/>
    </location>
</feature>
<dbReference type="InterPro" id="IPR003476">
    <property type="entry name" value="Glyco_hydro_42"/>
</dbReference>
<evidence type="ECO:0000256" key="5">
    <source>
        <dbReference type="ARBA" id="ARBA00022801"/>
    </source>
</evidence>
<dbReference type="InterPro" id="IPR017853">
    <property type="entry name" value="GH"/>
</dbReference>
<evidence type="ECO:0000256" key="7">
    <source>
        <dbReference type="ARBA" id="ARBA00023295"/>
    </source>
</evidence>
<comment type="catalytic activity">
    <reaction evidence="1">
        <text>Hydrolysis of terminal non-reducing beta-D-galactose residues in beta-D-galactosides.</text>
        <dbReference type="EC" id="3.2.1.23"/>
    </reaction>
</comment>
<dbReference type="InterPro" id="IPR013738">
    <property type="entry name" value="Beta_galactosidase_Trimer"/>
</dbReference>
<dbReference type="CDD" id="cd03143">
    <property type="entry name" value="A4_beta-galactosidase_middle_domain"/>
    <property type="match status" value="1"/>
</dbReference>
<evidence type="ECO:0000256" key="2">
    <source>
        <dbReference type="ARBA" id="ARBA00005940"/>
    </source>
</evidence>
<dbReference type="Pfam" id="PF08532">
    <property type="entry name" value="Glyco_hydro_42M"/>
    <property type="match status" value="1"/>
</dbReference>
<dbReference type="GO" id="GO:0005975">
    <property type="term" value="P:carbohydrate metabolic process"/>
    <property type="evidence" value="ECO:0007669"/>
    <property type="project" value="InterPro"/>
</dbReference>
<keyword evidence="11" id="KW-1185">Reference proteome</keyword>
<dbReference type="Proteomes" id="UP000193244">
    <property type="component" value="Unassembled WGS sequence"/>
</dbReference>
<dbReference type="Gene3D" id="3.20.20.80">
    <property type="entry name" value="Glycosidases"/>
    <property type="match status" value="1"/>
</dbReference>
<organism evidence="10 11">
    <name type="scientific">Agreia pratensis</name>
    <dbReference type="NCBI Taxonomy" id="150121"/>
    <lineage>
        <taxon>Bacteria</taxon>
        <taxon>Bacillati</taxon>
        <taxon>Actinomycetota</taxon>
        <taxon>Actinomycetes</taxon>
        <taxon>Micrococcales</taxon>
        <taxon>Microbacteriaceae</taxon>
        <taxon>Agreia</taxon>
    </lineage>
</organism>
<dbReference type="InterPro" id="IPR029062">
    <property type="entry name" value="Class_I_gatase-like"/>
</dbReference>
<evidence type="ECO:0000259" key="8">
    <source>
        <dbReference type="Pfam" id="PF02449"/>
    </source>
</evidence>
<accession>A0A1X7IVC9</accession>
<keyword evidence="5" id="KW-0378">Hydrolase</keyword>
<dbReference type="RefSeq" id="WP_244894630.1">
    <property type="nucleotide sequence ID" value="NZ_FXAY01000001.1"/>
</dbReference>
<dbReference type="Gene3D" id="3.40.50.880">
    <property type="match status" value="1"/>
</dbReference>
<keyword evidence="6" id="KW-0862">Zinc</keyword>
<dbReference type="STRING" id="150121.SAMN06296010_0919"/>
<dbReference type="EMBL" id="FXAY01000001">
    <property type="protein sequence ID" value="SMG19018.1"/>
    <property type="molecule type" value="Genomic_DNA"/>
</dbReference>
<protein>
    <recommendedName>
        <fullName evidence="3">beta-galactosidase</fullName>
        <ecNumber evidence="3">3.2.1.23</ecNumber>
    </recommendedName>
</protein>
<proteinExistence type="inferred from homology"/>
<gene>
    <name evidence="10" type="ORF">SAMN06296010_0919</name>
</gene>
<name>A0A1X7IVC9_9MICO</name>
<dbReference type="SUPFAM" id="SSF51445">
    <property type="entry name" value="(Trans)glycosidases"/>
    <property type="match status" value="1"/>
</dbReference>
<evidence type="ECO:0000313" key="10">
    <source>
        <dbReference type="EMBL" id="SMG19018.1"/>
    </source>
</evidence>
<dbReference type="EC" id="3.2.1.23" evidence="3"/>
<dbReference type="AlphaFoldDB" id="A0A1X7IVC9"/>
<reference evidence="11" key="1">
    <citation type="submission" date="2017-04" db="EMBL/GenBank/DDBJ databases">
        <authorList>
            <person name="Varghese N."/>
            <person name="Submissions S."/>
        </authorList>
    </citation>
    <scope>NUCLEOTIDE SEQUENCE [LARGE SCALE GENOMIC DNA]</scope>
    <source>
        <strain evidence="11">VKM Ac-2510</strain>
    </source>
</reference>
<evidence type="ECO:0000256" key="3">
    <source>
        <dbReference type="ARBA" id="ARBA00012756"/>
    </source>
</evidence>
<keyword evidence="7" id="KW-0326">Glycosidase</keyword>
<sequence>MSIRFGAAYYHEYQPSPRLDEDLDLMQQAGFTVIRVGESVWSTWEPEDGVFDLDWLEPVLDGAHARGIGVILGTPTYALPMWLARTHPEVAADVATGVPNRWGNRQEMDFTNPAFLFHAERIIRAIVTRYRDHPAIIGYQVDNEPGIRLLYNHGVFEAFKDSLRHQYGDVETLNREWGLVYWSHRLSTWDDLWVPDGNMQPQYDLAWRRFQAQLVTDFIGWQAAIVRELAAPGHFVTTCISYDQLGVEDVDLSAELDVASGNAYYEMESSLAHPSTDERSTGWIVKGTWALFHLADLMYSSKQARFLVTETNASSIGHSPMNFSPYDGQWRQAAWALVARGADMIEYWHWHTLHFGTETYWGGILPHSQKPGRTYRELALLGGEFGRAGDLISEGTPDVDVAVLYDSDSKFALSSQAPFQAPGQYLDADAYRKIMASFVRGAFDAGLQTRLVRPQQLFESRAADGVAPIGGRDAAAVAAELPVLIVPAFFTAADSELDWLRDYAAAGGHLVLGPRSAYADREGRARLEQKPALLDDAAGAWYDELANLVEPLEVTTASDAPDGVAGLALRDGSAATDWIDGLTPTTADDLVSYVHPHFGRWPAVTTRAHGRGRITMVGTVPNQQLAHSIAEWLVPEPVAGWENLPPSVTVTSSTGPDARRVYFVHNWSWLEQSVATPCELVDVLDADGPVLGSGSALELGAWDVRVLATPSLPHSDPPSHKETP</sequence>
<dbReference type="GO" id="GO:0004565">
    <property type="term" value="F:beta-galactosidase activity"/>
    <property type="evidence" value="ECO:0007669"/>
    <property type="project" value="UniProtKB-EC"/>
</dbReference>
<dbReference type="PANTHER" id="PTHR36447:SF2">
    <property type="entry name" value="BETA-GALACTOSIDASE YESZ"/>
    <property type="match status" value="1"/>
</dbReference>
<dbReference type="SUPFAM" id="SSF52317">
    <property type="entry name" value="Class I glutamine amidotransferase-like"/>
    <property type="match status" value="1"/>
</dbReference>
<dbReference type="GO" id="GO:0046872">
    <property type="term" value="F:metal ion binding"/>
    <property type="evidence" value="ECO:0007669"/>
    <property type="project" value="UniProtKB-KW"/>
</dbReference>
<keyword evidence="4" id="KW-0479">Metal-binding</keyword>